<gene>
    <name evidence="3" type="ORF">GCM10011498_19580</name>
</gene>
<evidence type="ECO:0000313" key="4">
    <source>
        <dbReference type="Proteomes" id="UP000628017"/>
    </source>
</evidence>
<dbReference type="GO" id="GO:0016757">
    <property type="term" value="F:glycosyltransferase activity"/>
    <property type="evidence" value="ECO:0007669"/>
    <property type="project" value="TreeGrafter"/>
</dbReference>
<dbReference type="AlphaFoldDB" id="A0A916VQN1"/>
<dbReference type="InterPro" id="IPR001296">
    <property type="entry name" value="Glyco_trans_1"/>
</dbReference>
<evidence type="ECO:0000259" key="2">
    <source>
        <dbReference type="Pfam" id="PF00534"/>
    </source>
</evidence>
<dbReference type="PANTHER" id="PTHR46401">
    <property type="entry name" value="GLYCOSYLTRANSFERASE WBBK-RELATED"/>
    <property type="match status" value="1"/>
</dbReference>
<organism evidence="3 4">
    <name type="scientific">Neptunicoccus cionae</name>
    <dbReference type="NCBI Taxonomy" id="2035344"/>
    <lineage>
        <taxon>Bacteria</taxon>
        <taxon>Pseudomonadati</taxon>
        <taxon>Pseudomonadota</taxon>
        <taxon>Alphaproteobacteria</taxon>
        <taxon>Rhodobacterales</taxon>
        <taxon>Paracoccaceae</taxon>
        <taxon>Neptunicoccus</taxon>
    </lineage>
</organism>
<evidence type="ECO:0000313" key="3">
    <source>
        <dbReference type="EMBL" id="GGA18891.1"/>
    </source>
</evidence>
<proteinExistence type="predicted"/>
<accession>A0A916VQN1</accession>
<keyword evidence="1 3" id="KW-0808">Transferase</keyword>
<dbReference type="Pfam" id="PF00534">
    <property type="entry name" value="Glycos_transf_1"/>
    <property type="match status" value="1"/>
</dbReference>
<dbReference type="PANTHER" id="PTHR46401:SF2">
    <property type="entry name" value="GLYCOSYLTRANSFERASE WBBK-RELATED"/>
    <property type="match status" value="1"/>
</dbReference>
<sequence>MARFLLDITRFISRIGRGQPTGIDRVEIEYIREIARRDRNGLALARLGKTFVLVPIDAAVSALGRLEQGRPVGRWGVKDAFRFKLPQAERKARQFFRASAVHSGRDLKTLLQGVSLSGVEYVNVGHSNLAPLVFDALRKSGVARITVMIHDMIPLDFPQFTRRAIPKQFAERMQAAACYADRIICNSADTEARVTHYFSDWGSGATTLVAHLGVEPLIPQTPPQVDPLSFVVLGTIEPRKNHKILFQAWEELARDQPTERMPRLHVVGKRGWNNAPVFDYLDKAALANGPIVEHTNLRDEQLSQLIASSAALLFPSHAEGYGLPALEAAQLGVPVICSDIPVFHEILGKTASYLPVDDAVRWAETVRSVANRTTDSPARAEITDLPHGIPTWHSHFRHVFGHTDPGDFMDE</sequence>
<reference evidence="3" key="1">
    <citation type="journal article" date="2014" name="Int. J. Syst. Evol. Microbiol.">
        <title>Complete genome sequence of Corynebacterium casei LMG S-19264T (=DSM 44701T), isolated from a smear-ripened cheese.</title>
        <authorList>
            <consortium name="US DOE Joint Genome Institute (JGI-PGF)"/>
            <person name="Walter F."/>
            <person name="Albersmeier A."/>
            <person name="Kalinowski J."/>
            <person name="Ruckert C."/>
        </authorList>
    </citation>
    <scope>NUCLEOTIDE SEQUENCE</scope>
    <source>
        <strain evidence="3">CGMCC 1.15880</strain>
    </source>
</reference>
<feature type="domain" description="Glycosyl transferase family 1" evidence="2">
    <location>
        <begin position="221"/>
        <end position="369"/>
    </location>
</feature>
<evidence type="ECO:0000256" key="1">
    <source>
        <dbReference type="ARBA" id="ARBA00022679"/>
    </source>
</evidence>
<dbReference type="RefSeq" id="WP_188674021.1">
    <property type="nucleotide sequence ID" value="NZ_BMKA01000002.1"/>
</dbReference>
<name>A0A916VQN1_9RHOB</name>
<dbReference type="SUPFAM" id="SSF53756">
    <property type="entry name" value="UDP-Glycosyltransferase/glycogen phosphorylase"/>
    <property type="match status" value="1"/>
</dbReference>
<reference evidence="3" key="2">
    <citation type="submission" date="2020-09" db="EMBL/GenBank/DDBJ databases">
        <authorList>
            <person name="Sun Q."/>
            <person name="Zhou Y."/>
        </authorList>
    </citation>
    <scope>NUCLEOTIDE SEQUENCE</scope>
    <source>
        <strain evidence="3">CGMCC 1.15880</strain>
    </source>
</reference>
<keyword evidence="4" id="KW-1185">Reference proteome</keyword>
<dbReference type="Proteomes" id="UP000628017">
    <property type="component" value="Unassembled WGS sequence"/>
</dbReference>
<dbReference type="EMBL" id="BMKA01000002">
    <property type="protein sequence ID" value="GGA18891.1"/>
    <property type="molecule type" value="Genomic_DNA"/>
</dbReference>
<comment type="caution">
    <text evidence="3">The sequence shown here is derived from an EMBL/GenBank/DDBJ whole genome shotgun (WGS) entry which is preliminary data.</text>
</comment>
<dbReference type="Gene3D" id="3.40.50.2000">
    <property type="entry name" value="Glycogen Phosphorylase B"/>
    <property type="match status" value="1"/>
</dbReference>
<protein>
    <submittedName>
        <fullName evidence="3">Glycosyl transferase</fullName>
    </submittedName>
</protein>
<dbReference type="CDD" id="cd03809">
    <property type="entry name" value="GT4_MtfB-like"/>
    <property type="match status" value="1"/>
</dbReference>